<keyword evidence="2 7" id="KW-0963">Cytoplasm</keyword>
<dbReference type="GO" id="GO:0003700">
    <property type="term" value="F:DNA-binding transcription factor activity"/>
    <property type="evidence" value="ECO:0007669"/>
    <property type="project" value="UniProtKB-UniRule"/>
</dbReference>
<comment type="subcellular location">
    <subcellularLocation>
        <location evidence="7">Cytoplasm</location>
        <location evidence="7">Nucleoid</location>
    </subcellularLocation>
</comment>
<keyword evidence="10" id="KW-1185">Reference proteome</keyword>
<dbReference type="InterPro" id="IPR038619">
    <property type="entry name" value="MraZ_sf"/>
</dbReference>
<dbReference type="GO" id="GO:0009295">
    <property type="term" value="C:nucleoid"/>
    <property type="evidence" value="ECO:0007669"/>
    <property type="project" value="UniProtKB-SubCell"/>
</dbReference>
<dbReference type="Gene3D" id="3.40.1550.20">
    <property type="entry name" value="Transcriptional regulator MraZ domain"/>
    <property type="match status" value="1"/>
</dbReference>
<reference evidence="9 10" key="1">
    <citation type="submission" date="2017-06" db="EMBL/GenBank/DDBJ databases">
        <authorList>
            <person name="Kim H.J."/>
            <person name="Triplett B.A."/>
        </authorList>
    </citation>
    <scope>NUCLEOTIDE SEQUENCE [LARGE SCALE GENOMIC DNA]</scope>
    <source>
        <strain evidence="9 10">DSM 29339</strain>
    </source>
</reference>
<dbReference type="EMBL" id="FZOY01000003">
    <property type="protein sequence ID" value="SNS71232.1"/>
    <property type="molecule type" value="Genomic_DNA"/>
</dbReference>
<evidence type="ECO:0000313" key="9">
    <source>
        <dbReference type="EMBL" id="SNS71232.1"/>
    </source>
</evidence>
<dbReference type="AlphaFoldDB" id="A0A239GQY8"/>
<dbReference type="InterPro" id="IPR007159">
    <property type="entry name" value="SpoVT-AbrB_dom"/>
</dbReference>
<dbReference type="PANTHER" id="PTHR34701:SF1">
    <property type="entry name" value="TRANSCRIPTIONAL REGULATOR MRAZ"/>
    <property type="match status" value="1"/>
</dbReference>
<feature type="domain" description="SpoVT-AbrB" evidence="8">
    <location>
        <begin position="93"/>
        <end position="136"/>
    </location>
</feature>
<gene>
    <name evidence="7" type="primary">mraZ</name>
    <name evidence="9" type="ORF">SAMN05421757_10357</name>
</gene>
<dbReference type="Pfam" id="PF02381">
    <property type="entry name" value="MraZ"/>
    <property type="match status" value="1"/>
</dbReference>
<keyword evidence="6 7" id="KW-0804">Transcription</keyword>
<evidence type="ECO:0000256" key="1">
    <source>
        <dbReference type="ARBA" id="ARBA00013860"/>
    </source>
</evidence>
<keyword evidence="3" id="KW-0677">Repeat</keyword>
<evidence type="ECO:0000256" key="3">
    <source>
        <dbReference type="ARBA" id="ARBA00022737"/>
    </source>
</evidence>
<accession>A0A239GQY8</accession>
<sequence>MARVFRGQGRHKVDGKGRVSVPATFRRVLEASDPDWTEGLQPNLVIHYGTAKRFKYLECYTMEAIAEVDAKIGALQRGSKQRRTMEAYFSAQTHPVVVDDNGRMLIPTWIREMIGLDGEALFVAAHDTFHIWNPETYEGEIAPQTEALLDDLPDDVDPLVLLEEGGF</sequence>
<dbReference type="PROSITE" id="PS51740">
    <property type="entry name" value="SPOVT_ABRB"/>
    <property type="match status" value="1"/>
</dbReference>
<dbReference type="GO" id="GO:2000143">
    <property type="term" value="P:negative regulation of DNA-templated transcription initiation"/>
    <property type="evidence" value="ECO:0007669"/>
    <property type="project" value="TreeGrafter"/>
</dbReference>
<evidence type="ECO:0000259" key="8">
    <source>
        <dbReference type="PROSITE" id="PS51740"/>
    </source>
</evidence>
<dbReference type="Proteomes" id="UP000198426">
    <property type="component" value="Unassembled WGS sequence"/>
</dbReference>
<dbReference type="InterPro" id="IPR003444">
    <property type="entry name" value="MraZ"/>
</dbReference>
<evidence type="ECO:0000256" key="2">
    <source>
        <dbReference type="ARBA" id="ARBA00022490"/>
    </source>
</evidence>
<dbReference type="NCBIfam" id="NF001476">
    <property type="entry name" value="PRK00326.2-2"/>
    <property type="match status" value="1"/>
</dbReference>
<dbReference type="InterPro" id="IPR020603">
    <property type="entry name" value="MraZ_dom"/>
</dbReference>
<dbReference type="InterPro" id="IPR035644">
    <property type="entry name" value="MraZ_C"/>
</dbReference>
<proteinExistence type="inferred from homology"/>
<evidence type="ECO:0000256" key="4">
    <source>
        <dbReference type="ARBA" id="ARBA00023015"/>
    </source>
</evidence>
<dbReference type="CDD" id="cd16320">
    <property type="entry name" value="MraZ_N"/>
    <property type="match status" value="1"/>
</dbReference>
<dbReference type="InterPro" id="IPR037914">
    <property type="entry name" value="SpoVT-AbrB_sf"/>
</dbReference>
<keyword evidence="4 7" id="KW-0805">Transcription regulation</keyword>
<dbReference type="InterPro" id="IPR035642">
    <property type="entry name" value="MraZ_N"/>
</dbReference>
<dbReference type="CDD" id="cd16321">
    <property type="entry name" value="MraZ_C"/>
    <property type="match status" value="1"/>
</dbReference>
<name>A0A239GQY8_9RHOB</name>
<dbReference type="GO" id="GO:0000976">
    <property type="term" value="F:transcription cis-regulatory region binding"/>
    <property type="evidence" value="ECO:0007669"/>
    <property type="project" value="TreeGrafter"/>
</dbReference>
<dbReference type="HAMAP" id="MF_01008">
    <property type="entry name" value="MraZ"/>
    <property type="match status" value="1"/>
</dbReference>
<dbReference type="PANTHER" id="PTHR34701">
    <property type="entry name" value="TRANSCRIPTIONAL REGULATOR MRAZ"/>
    <property type="match status" value="1"/>
</dbReference>
<protein>
    <recommendedName>
        <fullName evidence="1 7">Transcriptional regulator MraZ</fullName>
    </recommendedName>
</protein>
<organism evidence="9 10">
    <name type="scientific">Tropicimonas sediminicola</name>
    <dbReference type="NCBI Taxonomy" id="1031541"/>
    <lineage>
        <taxon>Bacteria</taxon>
        <taxon>Pseudomonadati</taxon>
        <taxon>Pseudomonadota</taxon>
        <taxon>Alphaproteobacteria</taxon>
        <taxon>Rhodobacterales</taxon>
        <taxon>Roseobacteraceae</taxon>
        <taxon>Tropicimonas</taxon>
    </lineage>
</organism>
<dbReference type="OrthoDB" id="9807753at2"/>
<evidence type="ECO:0000256" key="6">
    <source>
        <dbReference type="ARBA" id="ARBA00023163"/>
    </source>
</evidence>
<keyword evidence="5 7" id="KW-0238">DNA-binding</keyword>
<evidence type="ECO:0000256" key="7">
    <source>
        <dbReference type="HAMAP-Rule" id="MF_01008"/>
    </source>
</evidence>
<comment type="subunit">
    <text evidence="7">Forms oligomers.</text>
</comment>
<dbReference type="GO" id="GO:0005737">
    <property type="term" value="C:cytoplasm"/>
    <property type="evidence" value="ECO:0007669"/>
    <property type="project" value="UniProtKB-UniRule"/>
</dbReference>
<evidence type="ECO:0000256" key="5">
    <source>
        <dbReference type="ARBA" id="ARBA00023125"/>
    </source>
</evidence>
<comment type="similarity">
    <text evidence="7">Belongs to the MraZ family.</text>
</comment>
<dbReference type="SUPFAM" id="SSF89447">
    <property type="entry name" value="AbrB/MazE/MraZ-like"/>
    <property type="match status" value="1"/>
</dbReference>
<evidence type="ECO:0000313" key="10">
    <source>
        <dbReference type="Proteomes" id="UP000198426"/>
    </source>
</evidence>